<reference evidence="1" key="1">
    <citation type="submission" date="2022-06" db="EMBL/GenBank/DDBJ databases">
        <title>Uncovering the hologenomic basis of an extraordinary plant invasion.</title>
        <authorList>
            <person name="Bieker V.C."/>
            <person name="Martin M.D."/>
            <person name="Gilbert T."/>
            <person name="Hodgins K."/>
            <person name="Battlay P."/>
            <person name="Petersen B."/>
            <person name="Wilson J."/>
        </authorList>
    </citation>
    <scope>NUCLEOTIDE SEQUENCE</scope>
    <source>
        <strain evidence="1">AA19_3_7</strain>
        <tissue evidence="1">Leaf</tissue>
    </source>
</reference>
<evidence type="ECO:0000313" key="1">
    <source>
        <dbReference type="EMBL" id="KAI7733615.1"/>
    </source>
</evidence>
<keyword evidence="2" id="KW-1185">Reference proteome</keyword>
<sequence>FMDSCVFALVAFAKLFDNALDEFCNVNTDMLRNKKDGNISIWSVGSKLIPTSRHKPGYNFYIYEVGLHER</sequence>
<name>A0AAD5G8Z9_AMBAR</name>
<gene>
    <name evidence="1" type="ORF">M8C21_016005</name>
</gene>
<dbReference type="AlphaFoldDB" id="A0AAD5G8Z9"/>
<dbReference type="Proteomes" id="UP001206925">
    <property type="component" value="Unassembled WGS sequence"/>
</dbReference>
<evidence type="ECO:0000313" key="2">
    <source>
        <dbReference type="Proteomes" id="UP001206925"/>
    </source>
</evidence>
<accession>A0AAD5G8Z9</accession>
<dbReference type="EMBL" id="JAMZMK010009934">
    <property type="protein sequence ID" value="KAI7733615.1"/>
    <property type="molecule type" value="Genomic_DNA"/>
</dbReference>
<organism evidence="1 2">
    <name type="scientific">Ambrosia artemisiifolia</name>
    <name type="common">Common ragweed</name>
    <dbReference type="NCBI Taxonomy" id="4212"/>
    <lineage>
        <taxon>Eukaryota</taxon>
        <taxon>Viridiplantae</taxon>
        <taxon>Streptophyta</taxon>
        <taxon>Embryophyta</taxon>
        <taxon>Tracheophyta</taxon>
        <taxon>Spermatophyta</taxon>
        <taxon>Magnoliopsida</taxon>
        <taxon>eudicotyledons</taxon>
        <taxon>Gunneridae</taxon>
        <taxon>Pentapetalae</taxon>
        <taxon>asterids</taxon>
        <taxon>campanulids</taxon>
        <taxon>Asterales</taxon>
        <taxon>Asteraceae</taxon>
        <taxon>Asteroideae</taxon>
        <taxon>Heliantheae alliance</taxon>
        <taxon>Heliantheae</taxon>
        <taxon>Ambrosia</taxon>
    </lineage>
</organism>
<feature type="non-terminal residue" evidence="1">
    <location>
        <position position="1"/>
    </location>
</feature>
<protein>
    <submittedName>
        <fullName evidence="1">Uncharacterized protein</fullName>
    </submittedName>
</protein>
<comment type="caution">
    <text evidence="1">The sequence shown here is derived from an EMBL/GenBank/DDBJ whole genome shotgun (WGS) entry which is preliminary data.</text>
</comment>
<proteinExistence type="predicted"/>